<reference evidence="1 2" key="1">
    <citation type="submission" date="2019-05" db="EMBL/GenBank/DDBJ databases">
        <title>Mikania micrantha, genome provides insights into the molecular mechanism of rapid growth.</title>
        <authorList>
            <person name="Liu B."/>
        </authorList>
    </citation>
    <scope>NUCLEOTIDE SEQUENCE [LARGE SCALE GENOMIC DNA]</scope>
    <source>
        <strain evidence="1">NLD-2019</strain>
        <tissue evidence="1">Leaf</tissue>
    </source>
</reference>
<sequence>MDKQYISQPTDNPSKWILSKWRTLKSTDATTSEKPLDNRGKNILEKESVPTEHIRKRKWAIPDDESDNWSKDVVEFFHAGDSAFCYSAVFFNDEKLDKRFWGTLLGYYDNGHLSSTIAVYFTALLVTIRYWKETRRVTPDNFR</sequence>
<protein>
    <submittedName>
        <fullName evidence="1">Uncharacterized protein</fullName>
    </submittedName>
</protein>
<dbReference type="EMBL" id="SZYD01000001">
    <property type="protein sequence ID" value="KAD7478203.1"/>
    <property type="molecule type" value="Genomic_DNA"/>
</dbReference>
<comment type="caution">
    <text evidence="1">The sequence shown here is derived from an EMBL/GenBank/DDBJ whole genome shotgun (WGS) entry which is preliminary data.</text>
</comment>
<evidence type="ECO:0000313" key="2">
    <source>
        <dbReference type="Proteomes" id="UP000326396"/>
    </source>
</evidence>
<dbReference type="AlphaFoldDB" id="A0A5N6Q1C4"/>
<gene>
    <name evidence="1" type="ORF">E3N88_01339</name>
</gene>
<evidence type="ECO:0000313" key="1">
    <source>
        <dbReference type="EMBL" id="KAD7478203.1"/>
    </source>
</evidence>
<name>A0A5N6Q1C4_9ASTR</name>
<keyword evidence="2" id="KW-1185">Reference proteome</keyword>
<dbReference type="Proteomes" id="UP000326396">
    <property type="component" value="Linkage Group LG1"/>
</dbReference>
<organism evidence="1 2">
    <name type="scientific">Mikania micrantha</name>
    <name type="common">bitter vine</name>
    <dbReference type="NCBI Taxonomy" id="192012"/>
    <lineage>
        <taxon>Eukaryota</taxon>
        <taxon>Viridiplantae</taxon>
        <taxon>Streptophyta</taxon>
        <taxon>Embryophyta</taxon>
        <taxon>Tracheophyta</taxon>
        <taxon>Spermatophyta</taxon>
        <taxon>Magnoliopsida</taxon>
        <taxon>eudicotyledons</taxon>
        <taxon>Gunneridae</taxon>
        <taxon>Pentapetalae</taxon>
        <taxon>asterids</taxon>
        <taxon>campanulids</taxon>
        <taxon>Asterales</taxon>
        <taxon>Asteraceae</taxon>
        <taxon>Asteroideae</taxon>
        <taxon>Heliantheae alliance</taxon>
        <taxon>Eupatorieae</taxon>
        <taxon>Mikania</taxon>
    </lineage>
</organism>
<accession>A0A5N6Q1C4</accession>
<proteinExistence type="predicted"/>